<keyword evidence="6" id="KW-0256">Endoplasmic reticulum</keyword>
<accession>A0AAJ7WW28</accession>
<evidence type="ECO:0000256" key="5">
    <source>
        <dbReference type="ARBA" id="ARBA00022448"/>
    </source>
</evidence>
<comment type="subcellular location">
    <subcellularLocation>
        <location evidence="1">Endoplasmic reticulum membrane</location>
        <topology evidence="1">Peripheral membrane protein</topology>
    </subcellularLocation>
    <subcellularLocation>
        <location evidence="2">Preautophagosomal structure membrane</location>
        <topology evidence="2">Peripheral membrane protein</topology>
    </subcellularLocation>
</comment>
<keyword evidence="9" id="KW-0472">Membrane</keyword>
<protein>
    <recommendedName>
        <fullName evidence="4">Autophagy-related protein 2</fullName>
    </recommendedName>
</protein>
<feature type="compositionally biased region" description="Acidic residues" evidence="12">
    <location>
        <begin position="1649"/>
        <end position="1669"/>
    </location>
</feature>
<dbReference type="GO" id="GO:0043495">
    <property type="term" value="F:protein-membrane adaptor activity"/>
    <property type="evidence" value="ECO:0007669"/>
    <property type="project" value="TreeGrafter"/>
</dbReference>
<sequence>MPWYFPWPDSIKKRACRYLLQLYVGHLLEEKLTLQQLSVDLYGGTGALRHVALDVWSLNEMLDSVNAPLEITDGYIESISVSIPWSALLLENSTVEVRGLRLTLRPKAPTVSVVESLYWSTCMTSSMQLAQECLKQQPGDDQPDCATQQFEGLEVFAQTIDTVLRRVKLAFLDTVVRVEHVRENAKSGVALELRIKRMDYCDEAACEEVGDLGSGGVLGEHIDLHHPAAFARKTLRLVDVDVFCQEIPAEARTPPRTPPSHQDTEPKLSPSWNPRIVSEPHPQFSLSPTGSAAGLRSEPVDDDAAAPLITPPPPLQVASCAGAVEVNVQLKQNEALPGPKLEVKASMGSLNVFASPRQGHLLLDLFYVLWGPDGGCLRETLGRSRPMQSVDMRRIESQLHRQLAERQGEHVGRHVGRGGAQDDAAGLTHRMAPACREDEFFSMADMSGSVGSLPPLGEPPEVDLDTSFSSSTSGGRQWGVAQQPLRVRDGDTRHSTPHSSVPLTDDQSLKPELVLHLELSSASATVLHIDPLPNTVGGDQGAGGEGLGDGALQPPEGPLAAMSRQFFREMEEFGGKDFAQLREKFAKACPHDHFRLVGTSVRTTVKQHVGVAGRQQEAKVSVGSLEVLECLFETQDPASLLVNINEPQYTEVLAFEYGDEGLEQGGSEPSPCLRVLYNSLQQTSVQGGRARGSTPAPKATLTVDLGRAKCEFDISVVDRLSSVLHPQPTQSGETMSSHMYMSYNPLTSMTRAFTQVLMDDEASAAAERRTTLVARAPSLRLAVRFPIPDLRPLQERGPWFRKSLRPEVLRIDLTELDLQAELGGGAAVGVGSADRRHYHLQFRELHGLFEEGGMRPPVPFLRVSPPEADLNSSSEHARFDWPRVVLSVNSQAERSVLEPTLDMADEPPQGSLDDACTLNGSAEPSPFSSRRVMFDNEEMVMPGDAAEMLEFQEKAMGDSHFVLELTLPNLNVMLPSKAFYERLYNRINNNLLLWEPAAPLPLETVESAVLGPGGGGPPGLSVASQLISSSFNHDAFLLCKSGMHDGDSESGSEDDDDLGGFMGGGDATWRHPRRRRAGGMGGLGLVDAGGAVGPGGGGGGGGGGRRKQSLFSMLVNIGRGRVTAHTATKDEEGRVACGRHGEVSVDVEGTSVFSVVQHAGRPDLRYVCMQANRVGLHHRASVENTQNPPRGRMEAAPRSPPPGMEQTIYRSEEGVLGRATGPVGTGGDSLNMLALAIKISADPNMEKLKEFLVAVGLRGATLRYRPSLAGQSWHEQVLDFLDVRDETVLGYSAPDVITVLHAHLWSCAVDYRPQYLPLRAMITAETFSVSSNIIVDTSTSLLRFIIDDSALYLSEKINASSVDLRKNYVCVLDMGLLELQITTRSPSKDSATMTQPKFELCCSNDIIHVRTCADSCAALMRLIQYFAGDGDLAPPQRLEDPSDRAPSSLDSQSPVAAPCAAAPDSDRSSLSDLMVDAMEESEPAGSPPNVHTNGFDDSTQPQSGEEPVSDLFLFPDENGSAASRAAGGGAAPPTAGRPSHARPSHKKTPLARRAGPGLAPPAPALGFAFGSGSPTQTTGASAAAATPSSSSSSCCSSSSASPVPPPRVRARPPPVVGLTETGRGGGGGSSGARRDEGRDDDGAAAGGGDGDDGGDGDGDDDDDLPDDDEFCILEAPGIGIPARDGEPVVKRLVEDTIELRDEHFSRPLGRADVLRPPARFPVPLARYTLREVSVTWHLYGGRDFGPALSYSTAVHAYGHKTGGGIPSPRGSPHRAPSGSKPPRSSWQTHGGPARNHDVLMEVQLNKVRFQHEVYSEPLSGIQQLGGEGGGGGGGRTAAAAAAGGGSCPVSAAPDQPVSRQVFIVQDLEVRDRLASSQINKFLYLYTSEKMPRKTHANMLTLKALHLRPESGLATQECCLRVSLMPLRLNIDQDALFFLKDFASSVSAAVEPPTPDNAADGRRSPAADGGTSPARHPSQPAPVMTYPAQPFAPSTLGPMPLTDAPAFSAPAGGTPSEGTPGDGGGGAPPGELPIFFREFRFTSEVLIRLDYHGKHVTMEQGTFAGILIGLAQLNNSELKLKQLCYRHGLLGVERLVAYAASEWVNDIRKNQLPGILGGVGPMHSLVQLVQGMKDLVWLPIEQYRKDGRIVRGIQRGAASFGTSTAMAALELTNRLVQTVQAAAETAYDMLSPGPSVARRPIAGAPTFPQHRVAQPPADLREGVAKAYDVVREGVTDTAQTLYMVCAREHEQKGVTGAVGGVLRQIPPTVVKPLIVASEATANVLGGMRNQIQPDARREHSQKWRHGDD</sequence>
<evidence type="ECO:0000256" key="7">
    <source>
        <dbReference type="ARBA" id="ARBA00023006"/>
    </source>
</evidence>
<keyword evidence="7" id="KW-0072">Autophagy</keyword>
<feature type="region of interest" description="Disordered" evidence="12">
    <location>
        <begin position="1433"/>
        <end position="1669"/>
    </location>
</feature>
<feature type="compositionally biased region" description="Polar residues" evidence="12">
    <location>
        <begin position="497"/>
        <end position="506"/>
    </location>
</feature>
<feature type="compositionally biased region" description="Basic and acidic residues" evidence="12">
    <location>
        <begin position="1632"/>
        <end position="1641"/>
    </location>
</feature>
<keyword evidence="13" id="KW-1185">Reference proteome</keyword>
<dbReference type="GO" id="GO:0006869">
    <property type="term" value="P:lipid transport"/>
    <property type="evidence" value="ECO:0007669"/>
    <property type="project" value="UniProtKB-KW"/>
</dbReference>
<feature type="region of interest" description="Disordered" evidence="12">
    <location>
        <begin position="404"/>
        <end position="423"/>
    </location>
</feature>
<evidence type="ECO:0000256" key="6">
    <source>
        <dbReference type="ARBA" id="ARBA00022824"/>
    </source>
</evidence>
<evidence type="ECO:0000256" key="12">
    <source>
        <dbReference type="SAM" id="MobiDB-lite"/>
    </source>
</evidence>
<dbReference type="PANTHER" id="PTHR13190:SF1">
    <property type="entry name" value="AUTOPHAGY-RELATED 2, ISOFORM A"/>
    <property type="match status" value="1"/>
</dbReference>
<comment type="similarity">
    <text evidence="3">Belongs to the ATG2 family.</text>
</comment>
<dbReference type="GO" id="GO:0061709">
    <property type="term" value="P:reticulophagy"/>
    <property type="evidence" value="ECO:0007669"/>
    <property type="project" value="TreeGrafter"/>
</dbReference>
<feature type="compositionally biased region" description="Basic residues" evidence="12">
    <location>
        <begin position="1539"/>
        <end position="1550"/>
    </location>
</feature>
<dbReference type="GO" id="GO:0034727">
    <property type="term" value="P:piecemeal microautophagy of the nucleus"/>
    <property type="evidence" value="ECO:0007669"/>
    <property type="project" value="TreeGrafter"/>
</dbReference>
<reference evidence="14" key="1">
    <citation type="submission" date="2025-08" db="UniProtKB">
        <authorList>
            <consortium name="RefSeq"/>
        </authorList>
    </citation>
    <scope>IDENTIFICATION</scope>
    <source>
        <tissue evidence="14">Sperm</tissue>
    </source>
</reference>
<keyword evidence="8" id="KW-0445">Lipid transport</keyword>
<evidence type="ECO:0000313" key="13">
    <source>
        <dbReference type="Proteomes" id="UP001318040"/>
    </source>
</evidence>
<dbReference type="GO" id="GO:0034045">
    <property type="term" value="C:phagophore assembly site membrane"/>
    <property type="evidence" value="ECO:0007669"/>
    <property type="project" value="UniProtKB-SubCell"/>
</dbReference>
<keyword evidence="5" id="KW-0813">Transport</keyword>
<dbReference type="GO" id="GO:0005789">
    <property type="term" value="C:endoplasmic reticulum membrane"/>
    <property type="evidence" value="ECO:0007669"/>
    <property type="project" value="UniProtKB-SubCell"/>
</dbReference>
<evidence type="ECO:0000256" key="10">
    <source>
        <dbReference type="ARBA" id="ARBA00024479"/>
    </source>
</evidence>
<feature type="compositionally biased region" description="Low complexity" evidence="12">
    <location>
        <begin position="1519"/>
        <end position="1538"/>
    </location>
</feature>
<dbReference type="RefSeq" id="XP_032812105.1">
    <property type="nucleotide sequence ID" value="XM_032956214.1"/>
</dbReference>
<feature type="compositionally biased region" description="Pro residues" evidence="12">
    <location>
        <begin position="1602"/>
        <end position="1615"/>
    </location>
</feature>
<evidence type="ECO:0000256" key="9">
    <source>
        <dbReference type="ARBA" id="ARBA00023136"/>
    </source>
</evidence>
<evidence type="ECO:0000256" key="8">
    <source>
        <dbReference type="ARBA" id="ARBA00023055"/>
    </source>
</evidence>
<dbReference type="Proteomes" id="UP001318040">
    <property type="component" value="Chromosome 17"/>
</dbReference>
<dbReference type="GO" id="GO:0000045">
    <property type="term" value="P:autophagosome assembly"/>
    <property type="evidence" value="ECO:0007669"/>
    <property type="project" value="TreeGrafter"/>
</dbReference>
<dbReference type="GO" id="GO:0061908">
    <property type="term" value="C:phagophore"/>
    <property type="evidence" value="ECO:0007669"/>
    <property type="project" value="TreeGrafter"/>
</dbReference>
<dbReference type="GO" id="GO:0032266">
    <property type="term" value="F:phosphatidylinositol-3-phosphate binding"/>
    <property type="evidence" value="ECO:0007669"/>
    <property type="project" value="TreeGrafter"/>
</dbReference>
<comment type="catalytic activity">
    <reaction evidence="10">
        <text>a 1,2-diacyl-sn-glycero-3-phospho-L-serine(in) = a 1,2-diacyl-sn-glycero-3-phospho-L-serine(out)</text>
        <dbReference type="Rhea" id="RHEA:38663"/>
        <dbReference type="ChEBI" id="CHEBI:57262"/>
    </reaction>
</comment>
<feature type="region of interest" description="Disordered" evidence="12">
    <location>
        <begin position="1948"/>
        <end position="2028"/>
    </location>
</feature>
<gene>
    <name evidence="14" type="primary">ATG2B</name>
</gene>
<evidence type="ECO:0000256" key="11">
    <source>
        <dbReference type="ARBA" id="ARBA00024615"/>
    </source>
</evidence>
<dbReference type="InterPro" id="IPR026849">
    <property type="entry name" value="ATG2"/>
</dbReference>
<evidence type="ECO:0000256" key="1">
    <source>
        <dbReference type="ARBA" id="ARBA00004406"/>
    </source>
</evidence>
<feature type="region of interest" description="Disordered" evidence="12">
    <location>
        <begin position="1180"/>
        <end position="1206"/>
    </location>
</feature>
<dbReference type="GO" id="GO:0000422">
    <property type="term" value="P:autophagy of mitochondrion"/>
    <property type="evidence" value="ECO:0007669"/>
    <property type="project" value="TreeGrafter"/>
</dbReference>
<dbReference type="GO" id="GO:0061723">
    <property type="term" value="P:glycophagy"/>
    <property type="evidence" value="ECO:0007669"/>
    <property type="project" value="TreeGrafter"/>
</dbReference>
<dbReference type="PANTHER" id="PTHR13190">
    <property type="entry name" value="AUTOPHAGY-RELATED 2, ISOFORM A"/>
    <property type="match status" value="1"/>
</dbReference>
<evidence type="ECO:0000256" key="3">
    <source>
        <dbReference type="ARBA" id="ARBA00009714"/>
    </source>
</evidence>
<feature type="compositionally biased region" description="Polar residues" evidence="12">
    <location>
        <begin position="1489"/>
        <end position="1503"/>
    </location>
</feature>
<evidence type="ECO:0000256" key="2">
    <source>
        <dbReference type="ARBA" id="ARBA00004623"/>
    </source>
</evidence>
<dbReference type="CTD" id="55102"/>
<evidence type="ECO:0000313" key="14">
    <source>
        <dbReference type="RefSeq" id="XP_032812105.1"/>
    </source>
</evidence>
<feature type="compositionally biased region" description="Polar residues" evidence="12">
    <location>
        <begin position="466"/>
        <end position="475"/>
    </location>
</feature>
<feature type="region of interest" description="Disordered" evidence="12">
    <location>
        <begin position="249"/>
        <end position="298"/>
    </location>
</feature>
<proteinExistence type="inferred from homology"/>
<organism evidence="13 14">
    <name type="scientific">Petromyzon marinus</name>
    <name type="common">Sea lamprey</name>
    <dbReference type="NCBI Taxonomy" id="7757"/>
    <lineage>
        <taxon>Eukaryota</taxon>
        <taxon>Metazoa</taxon>
        <taxon>Chordata</taxon>
        <taxon>Craniata</taxon>
        <taxon>Vertebrata</taxon>
        <taxon>Cyclostomata</taxon>
        <taxon>Hyperoartia</taxon>
        <taxon>Petromyzontiformes</taxon>
        <taxon>Petromyzontidae</taxon>
        <taxon>Petromyzon</taxon>
    </lineage>
</organism>
<feature type="compositionally biased region" description="Acidic residues" evidence="12">
    <location>
        <begin position="1048"/>
        <end position="1058"/>
    </location>
</feature>
<dbReference type="Pfam" id="PF13329">
    <property type="entry name" value="ATG2_CAD"/>
    <property type="match status" value="2"/>
</dbReference>
<feature type="region of interest" description="Disordered" evidence="12">
    <location>
        <begin position="451"/>
        <end position="507"/>
    </location>
</feature>
<feature type="compositionally biased region" description="Low complexity" evidence="12">
    <location>
        <begin position="1564"/>
        <end position="1601"/>
    </location>
</feature>
<evidence type="ECO:0000256" key="4">
    <source>
        <dbReference type="ARBA" id="ARBA00018070"/>
    </source>
</evidence>
<comment type="catalytic activity">
    <reaction evidence="11">
        <text>a 1,2-diacyl-sn-glycero-3-phosphoethanolamine(in) = a 1,2-diacyl-sn-glycero-3-phosphoethanolamine(out)</text>
        <dbReference type="Rhea" id="RHEA:38895"/>
        <dbReference type="ChEBI" id="CHEBI:64612"/>
    </reaction>
</comment>
<dbReference type="KEGG" id="pmrn:116943375"/>
<feature type="region of interest" description="Disordered" evidence="12">
    <location>
        <begin position="1760"/>
        <end position="1794"/>
    </location>
</feature>
<feature type="region of interest" description="Disordered" evidence="12">
    <location>
        <begin position="1045"/>
        <end position="1072"/>
    </location>
</feature>
<name>A0AAJ7WW28_PETMA</name>